<dbReference type="EMBL" id="AP019376">
    <property type="protein sequence ID" value="BBH91300.1"/>
    <property type="molecule type" value="Genomic_DNA"/>
</dbReference>
<evidence type="ECO:0000313" key="3">
    <source>
        <dbReference type="EMBL" id="BBH91300.1"/>
    </source>
</evidence>
<name>A0A455SUH9_9CHLR</name>
<feature type="compositionally biased region" description="Basic and acidic residues" evidence="1">
    <location>
        <begin position="168"/>
        <end position="185"/>
    </location>
</feature>
<sequence>MPEKRSPAEQQSPQRTIRPVQSQSTQSPRSRDEQSEGNGPAEKTIRPQQKETPVVGSLEKTSRPGERRPAELKRQRPSSEKVQKQDIAWPSPITHVSTGENTRKPAASEKKESRPSSGVDFRVKVWEPTPEETPKETKAPEKDEIEYFPTRPMSREEIMQRSEAAVQSHREQESSTESEQRRQVELLETTPMKISGPSWPNPGSQPAAEREQTANPHPEREPRFVSNPGMGPALTGNSENASLGPKPQIPETPKPQRSEPIPETPRPQRPQPTSNRGKKIAWIAIFLLALLAIGCIVWFFSMKPFDSSPEAQPWQTLQDQSFGLTLEYPAGWEKKLDGKTLQLLDGSKTGQVDILYEEKAPDDLEQYMKVYSTKIGMSAGKIGAPVTFGGATWKQMKGAVTLEGAAFTASIYVTAHNGRVYTLVFYGPDKTFDELEKLQFSHIRESLKFQEH</sequence>
<feature type="compositionally biased region" description="Basic and acidic residues" evidence="1">
    <location>
        <begin position="208"/>
        <end position="223"/>
    </location>
</feature>
<feature type="compositionally biased region" description="Basic and acidic residues" evidence="1">
    <location>
        <begin position="132"/>
        <end position="142"/>
    </location>
</feature>
<dbReference type="AlphaFoldDB" id="A0A455SUH9"/>
<feature type="region of interest" description="Disordered" evidence="1">
    <location>
        <begin position="1"/>
        <end position="275"/>
    </location>
</feature>
<feature type="compositionally biased region" description="Polar residues" evidence="1">
    <location>
        <begin position="8"/>
        <end position="28"/>
    </location>
</feature>
<keyword evidence="2" id="KW-1133">Transmembrane helix</keyword>
<proteinExistence type="predicted"/>
<evidence type="ECO:0008006" key="4">
    <source>
        <dbReference type="Google" id="ProtNLM"/>
    </source>
</evidence>
<evidence type="ECO:0000256" key="1">
    <source>
        <dbReference type="SAM" id="MobiDB-lite"/>
    </source>
</evidence>
<organism evidence="3">
    <name type="scientific">Thermosporothrix sp. COM3</name>
    <dbReference type="NCBI Taxonomy" id="2490863"/>
    <lineage>
        <taxon>Bacteria</taxon>
        <taxon>Bacillati</taxon>
        <taxon>Chloroflexota</taxon>
        <taxon>Ktedonobacteria</taxon>
        <taxon>Ktedonobacterales</taxon>
        <taxon>Thermosporotrichaceae</taxon>
        <taxon>Thermosporothrix</taxon>
    </lineage>
</organism>
<feature type="compositionally biased region" description="Basic and acidic residues" evidence="1">
    <location>
        <begin position="101"/>
        <end position="114"/>
    </location>
</feature>
<evidence type="ECO:0000256" key="2">
    <source>
        <dbReference type="SAM" id="Phobius"/>
    </source>
</evidence>
<keyword evidence="2" id="KW-0812">Transmembrane</keyword>
<feature type="transmembrane region" description="Helical" evidence="2">
    <location>
        <begin position="280"/>
        <end position="300"/>
    </location>
</feature>
<gene>
    <name evidence="3" type="ORF">KTC_60510</name>
</gene>
<reference evidence="3" key="1">
    <citation type="submission" date="2018-12" db="EMBL/GenBank/DDBJ databases">
        <title>Novel natural products biosynthetic potential of the class Ktedonobacteria.</title>
        <authorList>
            <person name="Zheng Y."/>
            <person name="Saitou A."/>
            <person name="Wang C.M."/>
            <person name="Toyoda A."/>
            <person name="Minakuchi Y."/>
            <person name="Sekiguchi Y."/>
            <person name="Ueda K."/>
            <person name="Takano H."/>
            <person name="Sakai Y."/>
            <person name="Yokota A."/>
            <person name="Yabe S."/>
        </authorList>
    </citation>
    <scope>NUCLEOTIDE SEQUENCE</scope>
    <source>
        <strain evidence="3">COM3</strain>
    </source>
</reference>
<feature type="compositionally biased region" description="Basic and acidic residues" evidence="1">
    <location>
        <begin position="60"/>
        <end position="84"/>
    </location>
</feature>
<protein>
    <recommendedName>
        <fullName evidence="4">PsbP C-terminal domain-containing protein</fullName>
    </recommendedName>
</protein>
<accession>A0A455SUH9</accession>
<keyword evidence="2" id="KW-0472">Membrane</keyword>